<comment type="caution">
    <text evidence="2">The sequence shown here is derived from an EMBL/GenBank/DDBJ whole genome shotgun (WGS) entry which is preliminary data.</text>
</comment>
<organism evidence="2 3">
    <name type="scientific">Brevibacterium salitolerans</name>
    <dbReference type="NCBI Taxonomy" id="1403566"/>
    <lineage>
        <taxon>Bacteria</taxon>
        <taxon>Bacillati</taxon>
        <taxon>Actinomycetota</taxon>
        <taxon>Actinomycetes</taxon>
        <taxon>Micrococcales</taxon>
        <taxon>Brevibacteriaceae</taxon>
        <taxon>Brevibacterium</taxon>
    </lineage>
</organism>
<keyword evidence="3" id="KW-1185">Reference proteome</keyword>
<feature type="compositionally biased region" description="Gly residues" evidence="1">
    <location>
        <begin position="43"/>
        <end position="55"/>
    </location>
</feature>
<proteinExistence type="predicted"/>
<dbReference type="EMBL" id="BAAAPZ010000001">
    <property type="protein sequence ID" value="GAA2087268.1"/>
    <property type="molecule type" value="Genomic_DNA"/>
</dbReference>
<name>A0ABN2W9K7_9MICO</name>
<feature type="region of interest" description="Disordered" evidence="1">
    <location>
        <begin position="1"/>
        <end position="84"/>
    </location>
</feature>
<evidence type="ECO:0000256" key="1">
    <source>
        <dbReference type="SAM" id="MobiDB-lite"/>
    </source>
</evidence>
<gene>
    <name evidence="2" type="ORF">GCM10009823_01590</name>
</gene>
<feature type="compositionally biased region" description="Basic and acidic residues" evidence="1">
    <location>
        <begin position="1"/>
        <end position="22"/>
    </location>
</feature>
<reference evidence="2 3" key="1">
    <citation type="journal article" date="2019" name="Int. J. Syst. Evol. Microbiol.">
        <title>The Global Catalogue of Microorganisms (GCM) 10K type strain sequencing project: providing services to taxonomists for standard genome sequencing and annotation.</title>
        <authorList>
            <consortium name="The Broad Institute Genomics Platform"/>
            <consortium name="The Broad Institute Genome Sequencing Center for Infectious Disease"/>
            <person name="Wu L."/>
            <person name="Ma J."/>
        </authorList>
    </citation>
    <scope>NUCLEOTIDE SEQUENCE [LARGE SCALE GENOMIC DNA]</scope>
    <source>
        <strain evidence="2 3">JCM 15900</strain>
    </source>
</reference>
<sequence length="84" mass="9018">MLRRWDREGLDPRRARTVEHLRPGAVRTDGDDVDAGPRAGMGIEDGLGEGSGTGGKEYAAHGPQSRRPRPRRPAASGTEQDVGD</sequence>
<accession>A0ABN2W9K7</accession>
<evidence type="ECO:0000313" key="3">
    <source>
        <dbReference type="Proteomes" id="UP001500984"/>
    </source>
</evidence>
<protein>
    <submittedName>
        <fullName evidence="2">Uncharacterized protein</fullName>
    </submittedName>
</protein>
<dbReference type="Proteomes" id="UP001500984">
    <property type="component" value="Unassembled WGS sequence"/>
</dbReference>
<evidence type="ECO:0000313" key="2">
    <source>
        <dbReference type="EMBL" id="GAA2087268.1"/>
    </source>
</evidence>